<proteinExistence type="predicted"/>
<evidence type="ECO:0000313" key="2">
    <source>
        <dbReference type="EMBL" id="CAI6337759.1"/>
    </source>
</evidence>
<gene>
    <name evidence="2" type="ORF">PDIGIT_LOCUS10874</name>
</gene>
<feature type="region of interest" description="Disordered" evidence="1">
    <location>
        <begin position="61"/>
        <end position="103"/>
    </location>
</feature>
<evidence type="ECO:0000313" key="3">
    <source>
        <dbReference type="Proteomes" id="UP001152607"/>
    </source>
</evidence>
<keyword evidence="3" id="KW-1185">Reference proteome</keyword>
<sequence>MVFEHVDNPNVFENCLIRRERIHFRVHSHTHLESIVHYIFPTLKEEPPQKNPIFYIILFSPKTNHHPPLSPKNNNKEKKRKCHSPRTPKSSQHPHLSSKPSAP</sequence>
<accession>A0A9W4XMU8</accession>
<protein>
    <submittedName>
        <fullName evidence="2">Uncharacterized protein</fullName>
    </submittedName>
</protein>
<organism evidence="2 3">
    <name type="scientific">Periconia digitata</name>
    <dbReference type="NCBI Taxonomy" id="1303443"/>
    <lineage>
        <taxon>Eukaryota</taxon>
        <taxon>Fungi</taxon>
        <taxon>Dikarya</taxon>
        <taxon>Ascomycota</taxon>
        <taxon>Pezizomycotina</taxon>
        <taxon>Dothideomycetes</taxon>
        <taxon>Pleosporomycetidae</taxon>
        <taxon>Pleosporales</taxon>
        <taxon>Massarineae</taxon>
        <taxon>Periconiaceae</taxon>
        <taxon>Periconia</taxon>
    </lineage>
</organism>
<feature type="compositionally biased region" description="Polar residues" evidence="1">
    <location>
        <begin position="87"/>
        <end position="103"/>
    </location>
</feature>
<dbReference type="Proteomes" id="UP001152607">
    <property type="component" value="Unassembled WGS sequence"/>
</dbReference>
<name>A0A9W4XMU8_9PLEO</name>
<dbReference type="AlphaFoldDB" id="A0A9W4XMU8"/>
<dbReference type="EMBL" id="CAOQHR010000007">
    <property type="protein sequence ID" value="CAI6337759.1"/>
    <property type="molecule type" value="Genomic_DNA"/>
</dbReference>
<feature type="compositionally biased region" description="Basic residues" evidence="1">
    <location>
        <begin position="77"/>
        <end position="86"/>
    </location>
</feature>
<reference evidence="2" key="1">
    <citation type="submission" date="2023-01" db="EMBL/GenBank/DDBJ databases">
        <authorList>
            <person name="Van Ghelder C."/>
            <person name="Rancurel C."/>
        </authorList>
    </citation>
    <scope>NUCLEOTIDE SEQUENCE</scope>
    <source>
        <strain evidence="2">CNCM I-4278</strain>
    </source>
</reference>
<comment type="caution">
    <text evidence="2">The sequence shown here is derived from an EMBL/GenBank/DDBJ whole genome shotgun (WGS) entry which is preliminary data.</text>
</comment>
<evidence type="ECO:0000256" key="1">
    <source>
        <dbReference type="SAM" id="MobiDB-lite"/>
    </source>
</evidence>